<accession>A0AA87Z344</accession>
<evidence type="ECO:0000313" key="3">
    <source>
        <dbReference type="Proteomes" id="UP001187192"/>
    </source>
</evidence>
<name>A0AA87Z344_FICCA</name>
<gene>
    <name evidence="2" type="ORF">TIFTF001_001781</name>
</gene>
<dbReference type="PANTHER" id="PTHR34570:SF20">
    <property type="entry name" value="MYB-CC TYPE TRANSCRIPTION FACTOR LHEQLE-CONTAINING DOMAIN-CONTAINING PROTEIN"/>
    <property type="match status" value="1"/>
</dbReference>
<feature type="region of interest" description="Disordered" evidence="1">
    <location>
        <begin position="97"/>
        <end position="132"/>
    </location>
</feature>
<feature type="compositionally biased region" description="Polar residues" evidence="1">
    <location>
        <begin position="121"/>
        <end position="132"/>
    </location>
</feature>
<reference evidence="2" key="1">
    <citation type="submission" date="2023-07" db="EMBL/GenBank/DDBJ databases">
        <title>draft genome sequence of fig (Ficus carica).</title>
        <authorList>
            <person name="Takahashi T."/>
            <person name="Nishimura K."/>
        </authorList>
    </citation>
    <scope>NUCLEOTIDE SEQUENCE</scope>
</reference>
<evidence type="ECO:0000256" key="1">
    <source>
        <dbReference type="SAM" id="MobiDB-lite"/>
    </source>
</evidence>
<organism evidence="2 3">
    <name type="scientific">Ficus carica</name>
    <name type="common">Common fig</name>
    <dbReference type="NCBI Taxonomy" id="3494"/>
    <lineage>
        <taxon>Eukaryota</taxon>
        <taxon>Viridiplantae</taxon>
        <taxon>Streptophyta</taxon>
        <taxon>Embryophyta</taxon>
        <taxon>Tracheophyta</taxon>
        <taxon>Spermatophyta</taxon>
        <taxon>Magnoliopsida</taxon>
        <taxon>eudicotyledons</taxon>
        <taxon>Gunneridae</taxon>
        <taxon>Pentapetalae</taxon>
        <taxon>rosids</taxon>
        <taxon>fabids</taxon>
        <taxon>Rosales</taxon>
        <taxon>Moraceae</taxon>
        <taxon>Ficeae</taxon>
        <taxon>Ficus</taxon>
    </lineage>
</organism>
<comment type="caution">
    <text evidence="2">The sequence shown here is derived from an EMBL/GenBank/DDBJ whole genome shotgun (WGS) entry which is preliminary data.</text>
</comment>
<sequence length="132" mass="14403">MGRQSGDATTKVSSSIALLQERFRQLQKVKERREEKELLKMLSESERVSPTGHFDPSNLPFQSYNVALPHGPSSSQDQSLSLGLDLPAAKQADLCGMRTQPPLSTSLWPDTAASASSSKSFDNSDIDTSLHL</sequence>
<keyword evidence="3" id="KW-1185">Reference proteome</keyword>
<dbReference type="EMBL" id="BTGU01000002">
    <property type="protein sequence ID" value="GMN27737.1"/>
    <property type="molecule type" value="Genomic_DNA"/>
</dbReference>
<proteinExistence type="predicted"/>
<dbReference type="PANTHER" id="PTHR34570">
    <property type="entry name" value="OS03G0593100 PROTEIN"/>
    <property type="match status" value="1"/>
</dbReference>
<feature type="compositionally biased region" description="Low complexity" evidence="1">
    <location>
        <begin position="71"/>
        <end position="82"/>
    </location>
</feature>
<feature type="region of interest" description="Disordered" evidence="1">
    <location>
        <begin position="43"/>
        <end position="82"/>
    </location>
</feature>
<evidence type="ECO:0000313" key="2">
    <source>
        <dbReference type="EMBL" id="GMN27737.1"/>
    </source>
</evidence>
<protein>
    <submittedName>
        <fullName evidence="2">Uncharacterized protein</fullName>
    </submittedName>
</protein>
<dbReference type="Proteomes" id="UP001187192">
    <property type="component" value="Unassembled WGS sequence"/>
</dbReference>
<dbReference type="AlphaFoldDB" id="A0AA87Z344"/>